<accession>A0A385Z716</accession>
<dbReference type="PANTHER" id="PTHR24421">
    <property type="entry name" value="NITRATE/NITRITE SENSOR PROTEIN NARX-RELATED"/>
    <property type="match status" value="1"/>
</dbReference>
<keyword evidence="4" id="KW-0808">Transferase</keyword>
<dbReference type="PANTHER" id="PTHR24421:SF10">
    <property type="entry name" value="NITRATE_NITRITE SENSOR PROTEIN NARQ"/>
    <property type="match status" value="1"/>
</dbReference>
<dbReference type="GO" id="GO:0046983">
    <property type="term" value="F:protein dimerization activity"/>
    <property type="evidence" value="ECO:0007669"/>
    <property type="project" value="InterPro"/>
</dbReference>
<dbReference type="RefSeq" id="WP_119894418.1">
    <property type="nucleotide sequence ID" value="NZ_CP032419.1"/>
</dbReference>
<dbReference type="OrthoDB" id="9797605at2"/>
<keyword evidence="8" id="KW-0902">Two-component regulatory system</keyword>
<evidence type="ECO:0000256" key="6">
    <source>
        <dbReference type="ARBA" id="ARBA00022777"/>
    </source>
</evidence>
<dbReference type="GO" id="GO:0005524">
    <property type="term" value="F:ATP binding"/>
    <property type="evidence" value="ECO:0007669"/>
    <property type="project" value="UniProtKB-KW"/>
</dbReference>
<keyword evidence="6 12" id="KW-0418">Kinase</keyword>
<dbReference type="KEGG" id="pcav:D3880_15990"/>
<evidence type="ECO:0000256" key="2">
    <source>
        <dbReference type="ARBA" id="ARBA00012438"/>
    </source>
</evidence>
<evidence type="ECO:0000259" key="10">
    <source>
        <dbReference type="Pfam" id="PF02518"/>
    </source>
</evidence>
<keyword evidence="5" id="KW-0547">Nucleotide-binding</keyword>
<keyword evidence="7" id="KW-0067">ATP-binding</keyword>
<gene>
    <name evidence="12" type="ORF">D3880_15990</name>
</gene>
<keyword evidence="13" id="KW-1185">Reference proteome</keyword>
<dbReference type="EC" id="2.7.13.3" evidence="2"/>
<comment type="catalytic activity">
    <reaction evidence="1">
        <text>ATP + protein L-histidine = ADP + protein N-phospho-L-histidine.</text>
        <dbReference type="EC" id="2.7.13.3"/>
    </reaction>
</comment>
<evidence type="ECO:0000256" key="8">
    <source>
        <dbReference type="ARBA" id="ARBA00023012"/>
    </source>
</evidence>
<dbReference type="InterPro" id="IPR011712">
    <property type="entry name" value="Sig_transdc_His_kin_sub3_dim/P"/>
</dbReference>
<evidence type="ECO:0000256" key="4">
    <source>
        <dbReference type="ARBA" id="ARBA00022679"/>
    </source>
</evidence>
<dbReference type="Gene3D" id="1.20.5.1930">
    <property type="match status" value="1"/>
</dbReference>
<evidence type="ECO:0000256" key="7">
    <source>
        <dbReference type="ARBA" id="ARBA00022840"/>
    </source>
</evidence>
<proteinExistence type="predicted"/>
<dbReference type="EMBL" id="CP032419">
    <property type="protein sequence ID" value="AYC33763.1"/>
    <property type="molecule type" value="Genomic_DNA"/>
</dbReference>
<keyword evidence="9" id="KW-0812">Transmembrane</keyword>
<dbReference type="Gene3D" id="3.30.565.10">
    <property type="entry name" value="Histidine kinase-like ATPase, C-terminal domain"/>
    <property type="match status" value="1"/>
</dbReference>
<evidence type="ECO:0000256" key="5">
    <source>
        <dbReference type="ARBA" id="ARBA00022741"/>
    </source>
</evidence>
<keyword evidence="9" id="KW-0472">Membrane</keyword>
<protein>
    <recommendedName>
        <fullName evidence="2">histidine kinase</fullName>
        <ecNumber evidence="2">2.7.13.3</ecNumber>
    </recommendedName>
</protein>
<dbReference type="InterPro" id="IPR050482">
    <property type="entry name" value="Sensor_HK_TwoCompSys"/>
</dbReference>
<dbReference type="SUPFAM" id="SSF55874">
    <property type="entry name" value="ATPase domain of HSP90 chaperone/DNA topoisomerase II/histidine kinase"/>
    <property type="match status" value="1"/>
</dbReference>
<evidence type="ECO:0000256" key="3">
    <source>
        <dbReference type="ARBA" id="ARBA00022553"/>
    </source>
</evidence>
<keyword evidence="3" id="KW-0597">Phosphoprotein</keyword>
<sequence length="486" mass="54201">MTSDVNIDPHQPLFDVSPDRGRAWWQSALGPLRRLNRSTLFGILATLVLGMTMAFVGQLVSTRIEHASAESAGEAAALYMEAFLEPYVQELGGENDLSAASIQAIDRLMSSTSLNEHIVSVKIWRPDATILYSTDKSEEHKNYPKEEIARAARGEIVTSLSPLEAEENHFERSLNEPLYETYAPLRQFGTGKILAVGEFYEQKHEIVSLQQEVWAVIIAATLAMILLLFFIVRRGDQIIEQQQLALRQQMQEQAQLHLQNAALQDRITTANHEFSRISELILRRLGADLHDGPAQLLSLILLRLDELAELQERYRLDSAHQDSDTVETIRSAAQDALREVRNLSRGLALPEINELTLSQELALVTHRHEQRSETKVELHLDGLPEQIPPLHKICLYRFAEEALNNAVRHAGGKGQSLSASYRDGILELVVADAGPGINQSPPAQASHERSRLGLEGMRYRVESLGGLFNIDSPPGQGTRVSAQFTL</sequence>
<evidence type="ECO:0000256" key="1">
    <source>
        <dbReference type="ARBA" id="ARBA00000085"/>
    </source>
</evidence>
<feature type="transmembrane region" description="Helical" evidence="9">
    <location>
        <begin position="213"/>
        <end position="232"/>
    </location>
</feature>
<reference evidence="13" key="1">
    <citation type="submission" date="2018-09" db="EMBL/GenBank/DDBJ databases">
        <authorList>
            <person name="Zhu H."/>
        </authorList>
    </citation>
    <scope>NUCLEOTIDE SEQUENCE [LARGE SCALE GENOMIC DNA]</scope>
    <source>
        <strain evidence="13">K2W31S-8</strain>
    </source>
</reference>
<evidence type="ECO:0000313" key="13">
    <source>
        <dbReference type="Proteomes" id="UP000265560"/>
    </source>
</evidence>
<dbReference type="Pfam" id="PF07730">
    <property type="entry name" value="HisKA_3"/>
    <property type="match status" value="1"/>
</dbReference>
<dbReference type="GO" id="GO:0016020">
    <property type="term" value="C:membrane"/>
    <property type="evidence" value="ECO:0007669"/>
    <property type="project" value="InterPro"/>
</dbReference>
<evidence type="ECO:0000259" key="11">
    <source>
        <dbReference type="Pfam" id="PF07730"/>
    </source>
</evidence>
<dbReference type="GO" id="GO:0000155">
    <property type="term" value="F:phosphorelay sensor kinase activity"/>
    <property type="evidence" value="ECO:0007669"/>
    <property type="project" value="InterPro"/>
</dbReference>
<dbReference type="InterPro" id="IPR036890">
    <property type="entry name" value="HATPase_C_sf"/>
</dbReference>
<dbReference type="AlphaFoldDB" id="A0A385Z716"/>
<dbReference type="CDD" id="cd16917">
    <property type="entry name" value="HATPase_UhpB-NarQ-NarX-like"/>
    <property type="match status" value="1"/>
</dbReference>
<dbReference type="Proteomes" id="UP000265560">
    <property type="component" value="Chromosome"/>
</dbReference>
<keyword evidence="9" id="KW-1133">Transmembrane helix</keyword>
<dbReference type="InterPro" id="IPR003594">
    <property type="entry name" value="HATPase_dom"/>
</dbReference>
<evidence type="ECO:0000256" key="9">
    <source>
        <dbReference type="SAM" id="Phobius"/>
    </source>
</evidence>
<feature type="domain" description="Signal transduction histidine kinase subgroup 3 dimerisation and phosphoacceptor" evidence="11">
    <location>
        <begin position="283"/>
        <end position="348"/>
    </location>
</feature>
<feature type="domain" description="Histidine kinase/HSP90-like ATPase" evidence="10">
    <location>
        <begin position="395"/>
        <end position="484"/>
    </location>
</feature>
<dbReference type="Pfam" id="PF02518">
    <property type="entry name" value="HATPase_c"/>
    <property type="match status" value="1"/>
</dbReference>
<organism evidence="12 13">
    <name type="scientific">Pseudomonas cavernae</name>
    <dbReference type="NCBI Taxonomy" id="2320867"/>
    <lineage>
        <taxon>Bacteria</taxon>
        <taxon>Pseudomonadati</taxon>
        <taxon>Pseudomonadota</taxon>
        <taxon>Gammaproteobacteria</taxon>
        <taxon>Pseudomonadales</taxon>
        <taxon>Pseudomonadaceae</taxon>
        <taxon>Pseudomonas</taxon>
    </lineage>
</organism>
<name>A0A385Z716_9PSED</name>
<feature type="transmembrane region" description="Helical" evidence="9">
    <location>
        <begin position="40"/>
        <end position="60"/>
    </location>
</feature>
<evidence type="ECO:0000313" key="12">
    <source>
        <dbReference type="EMBL" id="AYC33763.1"/>
    </source>
</evidence>